<accession>A0A668AV76</accession>
<dbReference type="AlphaFoldDB" id="A0A668AV76"/>
<sequence length="160" mass="17489">IQIAGAMCSAGTAQLDCSVLEEDWQRGQSYSAHWHSLSLVPQHHHRSVMVSRPHSLLRQWEARRLLQRCLSGAISQGPAAPATHRVSSPYQPASTPSTTGARAQQGGTHAQQEVWCVTMPKRAMVGASRGKEVPVETKVLRITKMPRAAGRELSHEAQRG</sequence>
<dbReference type="Gene3D" id="2.20.160.10">
    <property type="entry name" value="titin domain like"/>
    <property type="match status" value="1"/>
</dbReference>
<dbReference type="InterPro" id="IPR015667">
    <property type="entry name" value="Telethonin"/>
</dbReference>
<feature type="compositionally biased region" description="Polar residues" evidence="1">
    <location>
        <begin position="85"/>
        <end position="111"/>
    </location>
</feature>
<feature type="region of interest" description="Disordered" evidence="1">
    <location>
        <begin position="76"/>
        <end position="111"/>
    </location>
</feature>
<protein>
    <submittedName>
        <fullName evidence="2">Uncharacterized protein</fullName>
    </submittedName>
</protein>
<organism evidence="2 3">
    <name type="scientific">Myripristis murdjan</name>
    <name type="common">pinecone soldierfish</name>
    <dbReference type="NCBI Taxonomy" id="586833"/>
    <lineage>
        <taxon>Eukaryota</taxon>
        <taxon>Metazoa</taxon>
        <taxon>Chordata</taxon>
        <taxon>Craniata</taxon>
        <taxon>Vertebrata</taxon>
        <taxon>Euteleostomi</taxon>
        <taxon>Actinopterygii</taxon>
        <taxon>Neopterygii</taxon>
        <taxon>Teleostei</taxon>
        <taxon>Neoteleostei</taxon>
        <taxon>Acanthomorphata</taxon>
        <taxon>Holocentriformes</taxon>
        <taxon>Holocentridae</taxon>
        <taxon>Myripristis</taxon>
    </lineage>
</organism>
<reference evidence="2" key="2">
    <citation type="submission" date="2025-08" db="UniProtKB">
        <authorList>
            <consortium name="Ensembl"/>
        </authorList>
    </citation>
    <scope>IDENTIFICATION</scope>
</reference>
<proteinExistence type="predicted"/>
<keyword evidence="3" id="KW-1185">Reference proteome</keyword>
<reference evidence="2" key="1">
    <citation type="submission" date="2019-06" db="EMBL/GenBank/DDBJ databases">
        <authorList>
            <consortium name="Wellcome Sanger Institute Data Sharing"/>
        </authorList>
    </citation>
    <scope>NUCLEOTIDE SEQUENCE [LARGE SCALE GENOMIC DNA]</scope>
</reference>
<evidence type="ECO:0000313" key="3">
    <source>
        <dbReference type="Proteomes" id="UP000472263"/>
    </source>
</evidence>
<name>A0A668AV76_9TELE</name>
<evidence type="ECO:0000256" key="1">
    <source>
        <dbReference type="SAM" id="MobiDB-lite"/>
    </source>
</evidence>
<dbReference type="Proteomes" id="UP000472263">
    <property type="component" value="Chromosome 19"/>
</dbReference>
<dbReference type="InterPro" id="IPR023111">
    <property type="entry name" value="Titin-like_dom_sf"/>
</dbReference>
<dbReference type="Ensembl" id="ENSMMDT00005054477.1">
    <property type="protein sequence ID" value="ENSMMDP00005053439.1"/>
    <property type="gene ID" value="ENSMMDG00005024031.1"/>
</dbReference>
<evidence type="ECO:0000313" key="2">
    <source>
        <dbReference type="Ensembl" id="ENSMMDP00005053439.1"/>
    </source>
</evidence>
<dbReference type="Pfam" id="PF09470">
    <property type="entry name" value="Telethonin"/>
    <property type="match status" value="1"/>
</dbReference>
<reference evidence="2" key="3">
    <citation type="submission" date="2025-09" db="UniProtKB">
        <authorList>
            <consortium name="Ensembl"/>
        </authorList>
    </citation>
    <scope>IDENTIFICATION</scope>
</reference>
<dbReference type="InParanoid" id="A0A668AV76"/>